<dbReference type="EMBL" id="MU267740">
    <property type="protein sequence ID" value="KAH7909805.1"/>
    <property type="molecule type" value="Genomic_DNA"/>
</dbReference>
<keyword evidence="2" id="KW-1185">Reference proteome</keyword>
<keyword evidence="1" id="KW-0808">Transferase</keyword>
<protein>
    <submittedName>
        <fullName evidence="1">S-adenosyl-L-methionine-dependent methyltransferase</fullName>
    </submittedName>
</protein>
<gene>
    <name evidence="1" type="ORF">BJ138DRAFT_1154326</name>
</gene>
<sequence length="256" mass="27923">MSSPSAYHFVPAEARSYQSTSQYILPNDDAEGARLDLQHWRIVKGLGGLIVAPVSLKEGDRVLESGAATGIWMLDFATHAPKNVQVEGIDISSRLFPASYPSNLTFSVNSITSLPESWSSSFAYVHQRLLISGLSEEMWKTAVSEIYRILKPGGWVELVECAMTFVVGPHTKKLMAIIEKLAALRGLLRDPKTDIPALLHTKKFVSVHCDTFPLPVNRESGEDGIIGNNNTVNVYAGMKVPILKAGGFGKVRDGAK</sequence>
<accession>A0ACB8A9S9</accession>
<evidence type="ECO:0000313" key="2">
    <source>
        <dbReference type="Proteomes" id="UP000790377"/>
    </source>
</evidence>
<organism evidence="1 2">
    <name type="scientific">Hygrophoropsis aurantiaca</name>
    <dbReference type="NCBI Taxonomy" id="72124"/>
    <lineage>
        <taxon>Eukaryota</taxon>
        <taxon>Fungi</taxon>
        <taxon>Dikarya</taxon>
        <taxon>Basidiomycota</taxon>
        <taxon>Agaricomycotina</taxon>
        <taxon>Agaricomycetes</taxon>
        <taxon>Agaricomycetidae</taxon>
        <taxon>Boletales</taxon>
        <taxon>Coniophorineae</taxon>
        <taxon>Hygrophoropsidaceae</taxon>
        <taxon>Hygrophoropsis</taxon>
    </lineage>
</organism>
<dbReference type="Proteomes" id="UP000790377">
    <property type="component" value="Unassembled WGS sequence"/>
</dbReference>
<name>A0ACB8A9S9_9AGAM</name>
<comment type="caution">
    <text evidence="1">The sequence shown here is derived from an EMBL/GenBank/DDBJ whole genome shotgun (WGS) entry which is preliminary data.</text>
</comment>
<proteinExistence type="predicted"/>
<evidence type="ECO:0000313" key="1">
    <source>
        <dbReference type="EMBL" id="KAH7909805.1"/>
    </source>
</evidence>
<keyword evidence="1" id="KW-0489">Methyltransferase</keyword>
<reference evidence="1" key="1">
    <citation type="journal article" date="2021" name="New Phytol.">
        <title>Evolutionary innovations through gain and loss of genes in the ectomycorrhizal Boletales.</title>
        <authorList>
            <person name="Wu G."/>
            <person name="Miyauchi S."/>
            <person name="Morin E."/>
            <person name="Kuo A."/>
            <person name="Drula E."/>
            <person name="Varga T."/>
            <person name="Kohler A."/>
            <person name="Feng B."/>
            <person name="Cao Y."/>
            <person name="Lipzen A."/>
            <person name="Daum C."/>
            <person name="Hundley H."/>
            <person name="Pangilinan J."/>
            <person name="Johnson J."/>
            <person name="Barry K."/>
            <person name="LaButti K."/>
            <person name="Ng V."/>
            <person name="Ahrendt S."/>
            <person name="Min B."/>
            <person name="Choi I.G."/>
            <person name="Park H."/>
            <person name="Plett J.M."/>
            <person name="Magnuson J."/>
            <person name="Spatafora J.W."/>
            <person name="Nagy L.G."/>
            <person name="Henrissat B."/>
            <person name="Grigoriev I.V."/>
            <person name="Yang Z.L."/>
            <person name="Xu J."/>
            <person name="Martin F.M."/>
        </authorList>
    </citation>
    <scope>NUCLEOTIDE SEQUENCE</scope>
    <source>
        <strain evidence="1">ATCC 28755</strain>
    </source>
</reference>